<geneLocation type="plasmid" evidence="2">
    <name>pSCM201</name>
</geneLocation>
<proteinExistence type="predicted"/>
<evidence type="ECO:0000313" key="2">
    <source>
        <dbReference type="EMBL" id="AAS13418.2"/>
    </source>
</evidence>
<name>Q5VIV9_9EURY</name>
<dbReference type="EMBL" id="AY443099">
    <property type="protein sequence ID" value="AAS13418.2"/>
    <property type="molecule type" value="Genomic_DNA"/>
</dbReference>
<accession>Q5VIV9</accession>
<feature type="region of interest" description="Disordered" evidence="1">
    <location>
        <begin position="1"/>
        <end position="21"/>
    </location>
</feature>
<keyword evidence="2" id="KW-0614">Plasmid</keyword>
<sequence length="399" mass="44717">MTPPETTPVTPELDREKVRPEAPTTFYDGDVQIPGYGTPPERCRALSPVGFCEAGHTILGRSSCGTRYCPDHWRDWCEDAVVSAVARLAAYRHAVDGAEKRLSHIVASPPQDRSYSKRAMWETRSEAYDVLEDAGVRGGVSVTHPYRTNERGDMLFETAVESGEIPEETGRWAFLREVSEDWEDFTRYIDASPHYHTIAAAPSVEPGDAPDDWVVERIRTLKPFYFRDTEAYRAMVAPVYYTLTHGAVEDAKHTLTYFGDVHPASFDPEEELTAAIWSRIQIEAEKAVKETGESGEEEAIAGPAECPEDGCEAATVDVYYLAEYMDDEEWVTSVKCGVGGREKWLRLKGVLLWWDEGGDRPPPSVQGNEKKLRNWLEMKGESVTPRKQQVSLSTALMGE</sequence>
<reference evidence="2" key="1">
    <citation type="journal article" date="2005" name="Mol. Microbiol.">
        <title>A single gene directs both production and immunity of halocin C8 in a haloarchaeal strain AS7092.</title>
        <authorList>
            <person name="Sun C."/>
            <person name="Li Y."/>
            <person name="Mei S."/>
            <person name="Lu Q."/>
            <person name="Zhou L."/>
            <person name="Xiang H."/>
        </authorList>
    </citation>
    <scope>NUCLEOTIDE SEQUENCE</scope>
    <source>
        <strain evidence="2">AS7094</strain>
        <plasmid evidence="2">pSCM201</plasmid>
    </source>
</reference>
<dbReference type="AlphaFoldDB" id="Q5VIV9"/>
<protein>
    <submittedName>
        <fullName evidence="2">Uncharacterized protein</fullName>
    </submittedName>
</protein>
<dbReference type="RefSeq" id="WP_011225233.1">
    <property type="nucleotide sequence ID" value="NC_006426.2"/>
</dbReference>
<reference evidence="2" key="2">
    <citation type="journal article" date="2006" name="J. Bacteriol.">
        <title>Molecular characterization of the minimal replicon and the unidirectional theta replication of pSCM201 in extremely halophilic archaea.</title>
        <authorList>
            <person name="Sun C."/>
            <person name="Zhou M."/>
            <person name="Li Y."/>
            <person name="Xiang H."/>
        </authorList>
    </citation>
    <scope>NUCLEOTIDE SEQUENCE</scope>
    <source>
        <strain evidence="2">AS7094</strain>
        <plasmid evidence="2">pSCM201</plasmid>
    </source>
</reference>
<evidence type="ECO:0000256" key="1">
    <source>
        <dbReference type="SAM" id="MobiDB-lite"/>
    </source>
</evidence>
<organism evidence="2">
    <name type="scientific">Haloarcula sp. AS7094</name>
    <dbReference type="NCBI Taxonomy" id="262078"/>
    <lineage>
        <taxon>Archaea</taxon>
        <taxon>Methanobacteriati</taxon>
        <taxon>Methanobacteriota</taxon>
        <taxon>Stenosarchaea group</taxon>
        <taxon>Halobacteria</taxon>
        <taxon>Halobacteriales</taxon>
        <taxon>Haloarculaceae</taxon>
        <taxon>Haloarcula</taxon>
    </lineage>
</organism>